<feature type="region of interest" description="Disordered" evidence="1">
    <location>
        <begin position="1"/>
        <end position="23"/>
    </location>
</feature>
<reference evidence="2" key="1">
    <citation type="journal article" date="2018" name="DNA Res.">
        <title>Multiple hybrid de novo genome assembly of finger millet, an orphan allotetraploid crop.</title>
        <authorList>
            <person name="Hatakeyama M."/>
            <person name="Aluri S."/>
            <person name="Balachadran M.T."/>
            <person name="Sivarajan S.R."/>
            <person name="Patrignani A."/>
            <person name="Gruter S."/>
            <person name="Poveda L."/>
            <person name="Shimizu-Inatsugi R."/>
            <person name="Baeten J."/>
            <person name="Francoijs K.J."/>
            <person name="Nataraja K.N."/>
            <person name="Reddy Y.A.N."/>
            <person name="Phadnis S."/>
            <person name="Ravikumar R.L."/>
            <person name="Schlapbach R."/>
            <person name="Sreeman S.M."/>
            <person name="Shimizu K.K."/>
        </authorList>
    </citation>
    <scope>NUCLEOTIDE SEQUENCE</scope>
</reference>
<dbReference type="EMBL" id="BQKI01000077">
    <property type="protein sequence ID" value="GJN24605.1"/>
    <property type="molecule type" value="Genomic_DNA"/>
</dbReference>
<accession>A0AAV5EPP9</accession>
<keyword evidence="3" id="KW-1185">Reference proteome</keyword>
<evidence type="ECO:0000313" key="2">
    <source>
        <dbReference type="EMBL" id="GJN24605.1"/>
    </source>
</evidence>
<comment type="caution">
    <text evidence="2">The sequence shown here is derived from an EMBL/GenBank/DDBJ whole genome shotgun (WGS) entry which is preliminary data.</text>
</comment>
<feature type="region of interest" description="Disordered" evidence="1">
    <location>
        <begin position="43"/>
        <end position="66"/>
    </location>
</feature>
<evidence type="ECO:0000313" key="3">
    <source>
        <dbReference type="Proteomes" id="UP001054889"/>
    </source>
</evidence>
<feature type="region of interest" description="Disordered" evidence="1">
    <location>
        <begin position="150"/>
        <end position="171"/>
    </location>
</feature>
<dbReference type="AlphaFoldDB" id="A0AAV5EPP9"/>
<protein>
    <submittedName>
        <fullName evidence="2">Uncharacterized protein</fullName>
    </submittedName>
</protein>
<dbReference type="Proteomes" id="UP001054889">
    <property type="component" value="Unassembled WGS sequence"/>
</dbReference>
<feature type="compositionally biased region" description="Low complexity" evidence="1">
    <location>
        <begin position="1"/>
        <end position="16"/>
    </location>
</feature>
<organism evidence="2 3">
    <name type="scientific">Eleusine coracana subsp. coracana</name>
    <dbReference type="NCBI Taxonomy" id="191504"/>
    <lineage>
        <taxon>Eukaryota</taxon>
        <taxon>Viridiplantae</taxon>
        <taxon>Streptophyta</taxon>
        <taxon>Embryophyta</taxon>
        <taxon>Tracheophyta</taxon>
        <taxon>Spermatophyta</taxon>
        <taxon>Magnoliopsida</taxon>
        <taxon>Liliopsida</taxon>
        <taxon>Poales</taxon>
        <taxon>Poaceae</taxon>
        <taxon>PACMAD clade</taxon>
        <taxon>Chloridoideae</taxon>
        <taxon>Cynodonteae</taxon>
        <taxon>Eleusininae</taxon>
        <taxon>Eleusine</taxon>
    </lineage>
</organism>
<gene>
    <name evidence="2" type="primary">gb12356</name>
    <name evidence="2" type="ORF">PR202_gb12356</name>
</gene>
<name>A0AAV5EPP9_ELECO</name>
<reference evidence="2" key="2">
    <citation type="submission" date="2021-12" db="EMBL/GenBank/DDBJ databases">
        <title>Resequencing data analysis of finger millet.</title>
        <authorList>
            <person name="Hatakeyama M."/>
            <person name="Aluri S."/>
            <person name="Balachadran M.T."/>
            <person name="Sivarajan S.R."/>
            <person name="Poveda L."/>
            <person name="Shimizu-Inatsugi R."/>
            <person name="Schlapbach R."/>
            <person name="Sreeman S.M."/>
            <person name="Shimizu K.K."/>
        </authorList>
    </citation>
    <scope>NUCLEOTIDE SEQUENCE</scope>
</reference>
<proteinExistence type="predicted"/>
<sequence>MRGMFSPNFSSMLSSSGATPSGSLHANPCSTFGNVTCTILSPSERPGHIHQPKTNDSSPKSWPFPSTPLPTNRYNLNSADVSQDAGSRPIDHALTSMRVPAGMTWPPLHVASRDRHGHYLHYVHNYKGGRDGRIRGQRGRRRLQMEEPWKDFNFDDDNDSPGSFGPMAPPPPLESAGLVAYGMADDADALDCSVCYLPLKPPIFQVRRIHPLKMPAIVVAS</sequence>
<evidence type="ECO:0000256" key="1">
    <source>
        <dbReference type="SAM" id="MobiDB-lite"/>
    </source>
</evidence>